<keyword evidence="2" id="KW-1185">Reference proteome</keyword>
<protein>
    <submittedName>
        <fullName evidence="1">Uncharacterized protein</fullName>
    </submittedName>
</protein>
<accession>A0A4U5P012</accession>
<reference evidence="1 2" key="1">
    <citation type="journal article" date="2015" name="Genome Biol.">
        <title>Comparative genomics of Steinernema reveals deeply conserved gene regulatory networks.</title>
        <authorList>
            <person name="Dillman A.R."/>
            <person name="Macchietto M."/>
            <person name="Porter C.F."/>
            <person name="Rogers A."/>
            <person name="Williams B."/>
            <person name="Antoshechkin I."/>
            <person name="Lee M.M."/>
            <person name="Goodwin Z."/>
            <person name="Lu X."/>
            <person name="Lewis E.E."/>
            <person name="Goodrich-Blair H."/>
            <person name="Stock S.P."/>
            <person name="Adams B.J."/>
            <person name="Sternberg P.W."/>
            <person name="Mortazavi A."/>
        </authorList>
    </citation>
    <scope>NUCLEOTIDE SEQUENCE [LARGE SCALE GENOMIC DNA]</scope>
    <source>
        <strain evidence="1 2">ALL</strain>
    </source>
</reference>
<evidence type="ECO:0000313" key="2">
    <source>
        <dbReference type="Proteomes" id="UP000298663"/>
    </source>
</evidence>
<comment type="caution">
    <text evidence="1">The sequence shown here is derived from an EMBL/GenBank/DDBJ whole genome shotgun (WGS) entry which is preliminary data.</text>
</comment>
<gene>
    <name evidence="1" type="ORF">L596_013228</name>
</gene>
<proteinExistence type="predicted"/>
<name>A0A4U5P012_STECR</name>
<sequence>MAAAAPPQKKLPAPRCVYAKRTKDSDETHVFGCGDDKRFVGLIVSECKDESFDGRKGVQNAIVDFSCCNVDLCNTSPWAMADLTLKDKTNA</sequence>
<organism evidence="1 2">
    <name type="scientific">Steinernema carpocapsae</name>
    <name type="common">Entomopathogenic nematode</name>
    <dbReference type="NCBI Taxonomy" id="34508"/>
    <lineage>
        <taxon>Eukaryota</taxon>
        <taxon>Metazoa</taxon>
        <taxon>Ecdysozoa</taxon>
        <taxon>Nematoda</taxon>
        <taxon>Chromadorea</taxon>
        <taxon>Rhabditida</taxon>
        <taxon>Tylenchina</taxon>
        <taxon>Panagrolaimomorpha</taxon>
        <taxon>Strongyloidoidea</taxon>
        <taxon>Steinernematidae</taxon>
        <taxon>Steinernema</taxon>
    </lineage>
</organism>
<dbReference type="Proteomes" id="UP000298663">
    <property type="component" value="Unassembled WGS sequence"/>
</dbReference>
<evidence type="ECO:0000313" key="1">
    <source>
        <dbReference type="EMBL" id="TKR89070.1"/>
    </source>
</evidence>
<dbReference type="EMBL" id="AZBU02000003">
    <property type="protein sequence ID" value="TKR89070.1"/>
    <property type="molecule type" value="Genomic_DNA"/>
</dbReference>
<dbReference type="AlphaFoldDB" id="A0A4U5P012"/>
<reference evidence="1 2" key="2">
    <citation type="journal article" date="2019" name="G3 (Bethesda)">
        <title>Hybrid Assembly of the Genome of the Entomopathogenic Nematode Steinernema carpocapsae Identifies the X-Chromosome.</title>
        <authorList>
            <person name="Serra L."/>
            <person name="Macchietto M."/>
            <person name="Macias-Munoz A."/>
            <person name="McGill C.J."/>
            <person name="Rodriguez I.M."/>
            <person name="Rodriguez B."/>
            <person name="Murad R."/>
            <person name="Mortazavi A."/>
        </authorList>
    </citation>
    <scope>NUCLEOTIDE SEQUENCE [LARGE SCALE GENOMIC DNA]</scope>
    <source>
        <strain evidence="1 2">ALL</strain>
    </source>
</reference>